<gene>
    <name evidence="3" type="ORF">FHU40_004623</name>
</gene>
<feature type="region of interest" description="Disordered" evidence="1">
    <location>
        <begin position="57"/>
        <end position="78"/>
    </location>
</feature>
<dbReference type="InterPro" id="IPR027392">
    <property type="entry name" value="TF_Znf"/>
</dbReference>
<protein>
    <submittedName>
        <fullName evidence="3">Zn-finger nucleic acid-binding protein</fullName>
    </submittedName>
</protein>
<organism evidence="3 4">
    <name type="scientific">Nocardioides soli</name>
    <dbReference type="NCBI Taxonomy" id="1036020"/>
    <lineage>
        <taxon>Bacteria</taxon>
        <taxon>Bacillati</taxon>
        <taxon>Actinomycetota</taxon>
        <taxon>Actinomycetes</taxon>
        <taxon>Propionibacteriales</taxon>
        <taxon>Nocardioidaceae</taxon>
        <taxon>Nocardioides</taxon>
    </lineage>
</organism>
<evidence type="ECO:0000259" key="2">
    <source>
        <dbReference type="Pfam" id="PF13453"/>
    </source>
</evidence>
<evidence type="ECO:0000313" key="4">
    <source>
        <dbReference type="Proteomes" id="UP000589626"/>
    </source>
</evidence>
<name>A0A7W4VZP9_9ACTN</name>
<keyword evidence="4" id="KW-1185">Reference proteome</keyword>
<dbReference type="EMBL" id="JACHWR010000003">
    <property type="protein sequence ID" value="MBB3044786.1"/>
    <property type="molecule type" value="Genomic_DNA"/>
</dbReference>
<reference evidence="3 4" key="1">
    <citation type="submission" date="2020-08" db="EMBL/GenBank/DDBJ databases">
        <title>Sequencing the genomes of 1000 actinobacteria strains.</title>
        <authorList>
            <person name="Klenk H.-P."/>
        </authorList>
    </citation>
    <scope>NUCLEOTIDE SEQUENCE [LARGE SCALE GENOMIC DNA]</scope>
    <source>
        <strain evidence="3 4">DSM 105498</strain>
    </source>
</reference>
<accession>A0A7W4VZP9</accession>
<evidence type="ECO:0000313" key="3">
    <source>
        <dbReference type="EMBL" id="MBB3044786.1"/>
    </source>
</evidence>
<sequence length="90" mass="9631">METLTCPRCGSEMVTRSLGAAHGEGEIASCPDGHGVFLARADLGALIEAEGDWHRHAGQHTAPMPRITEDMTAPPAGRPHARAWVETLFD</sequence>
<comment type="caution">
    <text evidence="3">The sequence shown here is derived from an EMBL/GenBank/DDBJ whole genome shotgun (WGS) entry which is preliminary data.</text>
</comment>
<dbReference type="Pfam" id="PF13453">
    <property type="entry name" value="Zn_ribbon_TFIIB"/>
    <property type="match status" value="1"/>
</dbReference>
<evidence type="ECO:0000256" key="1">
    <source>
        <dbReference type="SAM" id="MobiDB-lite"/>
    </source>
</evidence>
<feature type="domain" description="Transcription factor zinc-finger" evidence="2">
    <location>
        <begin position="5"/>
        <end position="49"/>
    </location>
</feature>
<dbReference type="AlphaFoldDB" id="A0A7W4VZP9"/>
<dbReference type="Proteomes" id="UP000589626">
    <property type="component" value="Unassembled WGS sequence"/>
</dbReference>
<proteinExistence type="predicted"/>
<dbReference type="RefSeq" id="WP_183594732.1">
    <property type="nucleotide sequence ID" value="NZ_JACHWR010000003.1"/>
</dbReference>